<name>A0A3N1D6E6_9ACTN</name>
<comment type="caution">
    <text evidence="3">The sequence shown here is derived from an EMBL/GenBank/DDBJ whole genome shotgun (WGS) entry which is preliminary data.</text>
</comment>
<evidence type="ECO:0000313" key="4">
    <source>
        <dbReference type="Proteomes" id="UP000272400"/>
    </source>
</evidence>
<dbReference type="Proteomes" id="UP000272400">
    <property type="component" value="Unassembled WGS sequence"/>
</dbReference>
<organism evidence="3 4">
    <name type="scientific">Actinocorallia herbida</name>
    <dbReference type="NCBI Taxonomy" id="58109"/>
    <lineage>
        <taxon>Bacteria</taxon>
        <taxon>Bacillati</taxon>
        <taxon>Actinomycetota</taxon>
        <taxon>Actinomycetes</taxon>
        <taxon>Streptosporangiales</taxon>
        <taxon>Thermomonosporaceae</taxon>
        <taxon>Actinocorallia</taxon>
    </lineage>
</organism>
<reference evidence="3 4" key="1">
    <citation type="submission" date="2018-11" db="EMBL/GenBank/DDBJ databases">
        <title>Sequencing the genomes of 1000 actinobacteria strains.</title>
        <authorList>
            <person name="Klenk H.-P."/>
        </authorList>
    </citation>
    <scope>NUCLEOTIDE SEQUENCE [LARGE SCALE GENOMIC DNA]</scope>
    <source>
        <strain evidence="3 4">DSM 44254</strain>
    </source>
</reference>
<keyword evidence="2" id="KW-0812">Transmembrane</keyword>
<proteinExistence type="predicted"/>
<feature type="transmembrane region" description="Helical" evidence="2">
    <location>
        <begin position="21"/>
        <end position="40"/>
    </location>
</feature>
<evidence type="ECO:0000256" key="1">
    <source>
        <dbReference type="SAM" id="MobiDB-lite"/>
    </source>
</evidence>
<protein>
    <submittedName>
        <fullName evidence="3">Uncharacterized protein</fullName>
    </submittedName>
</protein>
<keyword evidence="2" id="KW-0472">Membrane</keyword>
<keyword evidence="4" id="KW-1185">Reference proteome</keyword>
<dbReference type="AlphaFoldDB" id="A0A3N1D6E6"/>
<accession>A0A3N1D6E6</accession>
<dbReference type="OrthoDB" id="4967011at2"/>
<dbReference type="EMBL" id="RJKE01000001">
    <property type="protein sequence ID" value="ROO89111.1"/>
    <property type="molecule type" value="Genomic_DNA"/>
</dbReference>
<evidence type="ECO:0000313" key="3">
    <source>
        <dbReference type="EMBL" id="ROO89111.1"/>
    </source>
</evidence>
<keyword evidence="2" id="KW-1133">Transmembrane helix</keyword>
<gene>
    <name evidence="3" type="ORF">EDD29_6798</name>
</gene>
<feature type="transmembrane region" description="Helical" evidence="2">
    <location>
        <begin position="113"/>
        <end position="136"/>
    </location>
</feature>
<evidence type="ECO:0000256" key="2">
    <source>
        <dbReference type="SAM" id="Phobius"/>
    </source>
</evidence>
<feature type="transmembrane region" description="Helical" evidence="2">
    <location>
        <begin position="46"/>
        <end position="64"/>
    </location>
</feature>
<sequence>MSTSTCSDHVPARTLLGRTGATLTVACAAAHLPLLFGDIVPDLPRVLVMVVVTAACLTCAPVLWRSPSPHCWTKTAFLAAAMLTLHLGPHTATSGSVVPSAAHPHSTSVLPSLPMSALTGLSLAQLALGLTALALIPLRRRRAPSLASRSPYAPPPLEPPQDPRDPAGEPCRGGLDVGQGLEGQAVVAWSTASERARVRRGVISW</sequence>
<dbReference type="RefSeq" id="WP_148086176.1">
    <property type="nucleotide sequence ID" value="NZ_RJKE01000001.1"/>
</dbReference>
<feature type="region of interest" description="Disordered" evidence="1">
    <location>
        <begin position="146"/>
        <end position="177"/>
    </location>
</feature>